<reference evidence="2 3" key="1">
    <citation type="submission" date="2024-09" db="EMBL/GenBank/DDBJ databases">
        <authorList>
            <person name="Sun Q."/>
            <person name="Mori K."/>
        </authorList>
    </citation>
    <scope>NUCLEOTIDE SEQUENCE [LARGE SCALE GENOMIC DNA]</scope>
    <source>
        <strain evidence="2 3">TBRC 5777</strain>
    </source>
</reference>
<evidence type="ECO:0000313" key="3">
    <source>
        <dbReference type="Proteomes" id="UP001589865"/>
    </source>
</evidence>
<organism evidence="2 3">
    <name type="scientific">Roseomonas elaeocarpi</name>
    <dbReference type="NCBI Taxonomy" id="907779"/>
    <lineage>
        <taxon>Bacteria</taxon>
        <taxon>Pseudomonadati</taxon>
        <taxon>Pseudomonadota</taxon>
        <taxon>Alphaproteobacteria</taxon>
        <taxon>Acetobacterales</taxon>
        <taxon>Roseomonadaceae</taxon>
        <taxon>Roseomonas</taxon>
    </lineage>
</organism>
<sequence length="90" mass="10155">MKDAQRRWRAHPRTLFGEDEPAEHAGWWSPGELSEEVAGFLGNTVAMVEKVYAHHHPDYLRKAADALVGVDNSKSSSIGREMPLWRSPET</sequence>
<dbReference type="EMBL" id="JBHLUN010000002">
    <property type="protein sequence ID" value="MFC0406963.1"/>
    <property type="molecule type" value="Genomic_DNA"/>
</dbReference>
<feature type="region of interest" description="Disordered" evidence="1">
    <location>
        <begin position="1"/>
        <end position="28"/>
    </location>
</feature>
<protein>
    <recommendedName>
        <fullName evidence="4">Integrase</fullName>
    </recommendedName>
</protein>
<evidence type="ECO:0000313" key="2">
    <source>
        <dbReference type="EMBL" id="MFC0406963.1"/>
    </source>
</evidence>
<evidence type="ECO:0008006" key="4">
    <source>
        <dbReference type="Google" id="ProtNLM"/>
    </source>
</evidence>
<dbReference type="RefSeq" id="WP_377042655.1">
    <property type="nucleotide sequence ID" value="NZ_JBHLUN010000002.1"/>
</dbReference>
<name>A0ABV6JQV3_9PROT</name>
<accession>A0ABV6JQV3</accession>
<dbReference type="Proteomes" id="UP001589865">
    <property type="component" value="Unassembled WGS sequence"/>
</dbReference>
<proteinExistence type="predicted"/>
<comment type="caution">
    <text evidence="2">The sequence shown here is derived from an EMBL/GenBank/DDBJ whole genome shotgun (WGS) entry which is preliminary data.</text>
</comment>
<evidence type="ECO:0000256" key="1">
    <source>
        <dbReference type="SAM" id="MobiDB-lite"/>
    </source>
</evidence>
<keyword evidence="3" id="KW-1185">Reference proteome</keyword>
<gene>
    <name evidence="2" type="ORF">ACFFGY_01795</name>
</gene>